<keyword evidence="2" id="KW-0479">Metal-binding</keyword>
<dbReference type="SUPFAM" id="SSF51556">
    <property type="entry name" value="Metallo-dependent hydrolases"/>
    <property type="match status" value="1"/>
</dbReference>
<comment type="caution">
    <text evidence="7">The sequence shown here is derived from an EMBL/GenBank/DDBJ whole genome shotgun (WGS) entry which is preliminary data.</text>
</comment>
<accession>A0AA39CPA1</accession>
<dbReference type="InterPro" id="IPR006680">
    <property type="entry name" value="Amidohydro-rel"/>
</dbReference>
<reference evidence="7" key="1">
    <citation type="submission" date="2022-10" db="EMBL/GenBank/DDBJ databases">
        <title>Culturing micro-colonial fungi from biological soil crusts in the Mojave desert and describing Neophaeococcomyces mojavensis, and introducing the new genera and species Taxawa tesnikishii.</title>
        <authorList>
            <person name="Kurbessoian T."/>
            <person name="Stajich J.E."/>
        </authorList>
    </citation>
    <scope>NUCLEOTIDE SEQUENCE</scope>
    <source>
        <strain evidence="7">TK_41</strain>
    </source>
</reference>
<keyword evidence="4" id="KW-0862">Zinc</keyword>
<keyword evidence="3" id="KW-0378">Hydrolase</keyword>
<feature type="compositionally biased region" description="Polar residues" evidence="5">
    <location>
        <begin position="123"/>
        <end position="135"/>
    </location>
</feature>
<dbReference type="Proteomes" id="UP001172673">
    <property type="component" value="Unassembled WGS sequence"/>
</dbReference>
<evidence type="ECO:0000259" key="6">
    <source>
        <dbReference type="Pfam" id="PF01979"/>
    </source>
</evidence>
<feature type="compositionally biased region" description="Basic and acidic residues" evidence="5">
    <location>
        <begin position="294"/>
        <end position="305"/>
    </location>
</feature>
<dbReference type="GO" id="GO:0046872">
    <property type="term" value="F:metal ion binding"/>
    <property type="evidence" value="ECO:0007669"/>
    <property type="project" value="UniProtKB-KW"/>
</dbReference>
<gene>
    <name evidence="7" type="ORF">H2200_000543</name>
</gene>
<dbReference type="GO" id="GO:0005829">
    <property type="term" value="C:cytosol"/>
    <property type="evidence" value="ECO:0007669"/>
    <property type="project" value="TreeGrafter"/>
</dbReference>
<evidence type="ECO:0000256" key="1">
    <source>
        <dbReference type="ARBA" id="ARBA00001947"/>
    </source>
</evidence>
<evidence type="ECO:0000256" key="4">
    <source>
        <dbReference type="ARBA" id="ARBA00022833"/>
    </source>
</evidence>
<evidence type="ECO:0000313" key="7">
    <source>
        <dbReference type="EMBL" id="KAJ9616824.1"/>
    </source>
</evidence>
<feature type="region of interest" description="Disordered" evidence="5">
    <location>
        <begin position="257"/>
        <end position="305"/>
    </location>
</feature>
<evidence type="ECO:0000256" key="5">
    <source>
        <dbReference type="SAM" id="MobiDB-lite"/>
    </source>
</evidence>
<keyword evidence="8" id="KW-1185">Reference proteome</keyword>
<proteinExistence type="predicted"/>
<dbReference type="Gene3D" id="2.30.40.10">
    <property type="entry name" value="Urease, subunit C, domain 1"/>
    <property type="match status" value="1"/>
</dbReference>
<dbReference type="InterPro" id="IPR011059">
    <property type="entry name" value="Metal-dep_hydrolase_composite"/>
</dbReference>
<comment type="cofactor">
    <cofactor evidence="1">
        <name>Zn(2+)</name>
        <dbReference type="ChEBI" id="CHEBI:29105"/>
    </cofactor>
</comment>
<dbReference type="SUPFAM" id="SSF51338">
    <property type="entry name" value="Composite domain of metallo-dependent hydrolases"/>
    <property type="match status" value="2"/>
</dbReference>
<organism evidence="7 8">
    <name type="scientific">Cladophialophora chaetospira</name>
    <dbReference type="NCBI Taxonomy" id="386627"/>
    <lineage>
        <taxon>Eukaryota</taxon>
        <taxon>Fungi</taxon>
        <taxon>Dikarya</taxon>
        <taxon>Ascomycota</taxon>
        <taxon>Pezizomycotina</taxon>
        <taxon>Eurotiomycetes</taxon>
        <taxon>Chaetothyriomycetidae</taxon>
        <taxon>Chaetothyriales</taxon>
        <taxon>Herpotrichiellaceae</taxon>
        <taxon>Cladophialophora</taxon>
    </lineage>
</organism>
<evidence type="ECO:0000256" key="2">
    <source>
        <dbReference type="ARBA" id="ARBA00022723"/>
    </source>
</evidence>
<feature type="compositionally biased region" description="Basic and acidic residues" evidence="5">
    <location>
        <begin position="108"/>
        <end position="120"/>
    </location>
</feature>
<feature type="region of interest" description="Disordered" evidence="5">
    <location>
        <begin position="98"/>
        <end position="161"/>
    </location>
</feature>
<name>A0AA39CPA1_9EURO</name>
<dbReference type="EMBL" id="JAPDRK010000001">
    <property type="protein sequence ID" value="KAJ9616824.1"/>
    <property type="molecule type" value="Genomic_DNA"/>
</dbReference>
<dbReference type="AlphaFoldDB" id="A0AA39CPA1"/>
<dbReference type="GO" id="GO:0019239">
    <property type="term" value="F:deaminase activity"/>
    <property type="evidence" value="ECO:0007669"/>
    <property type="project" value="TreeGrafter"/>
</dbReference>
<sequence length="809" mass="89255">MDEEIKGHTTRLGKERDTYNCAADAALQQKRLERFEHNVDSRARFTTNAERERVREIAVDLKKNPQFTRMLTWAEDEGEEPENVQTLIEGAIRYVQANVRRRPKRSQTRTEPHVRREDRGGSPTASAFSDSSVRQAPSLETEIEVERSASPARREAREHDLVRITTEEKPPAKFYVPLPRHLTPDERFDHLRRECTTRYGPDGGKKCVRFKFIEKDGDDTLVEDGIVLNILIGAAASWLKLIAVHEKVSVIRSPSRSKTLRHSPAGSLVGNIGKGVPNSRPIPTNLGNNTTTDRSNDQKQIRQDAVKPAAAGAGVRKLKRKYEVIYLDDDDSVSEGGLDDGAIISKIGRDLVASPHTKVIDCHGKVVSPGFVDTHHHVWQTQLKGRHSDDTLLDYTAKGNWQPFNYTASDVFWGELGGLLEAIDGGTTSIVDHAHMAYSPSHGLAGFAATLTAGLRSVYCLSLTPRLDRWDTEIVANTELEPDWFFPLLRDLNNQCQSTSGRVSIGLGFDSYTLPREEVIRIFETARGVGAKVITSHWRRNNIAGMGLSVPKALQQYELLKSDIILSHATGSTEEELQIFQDSGAFVSSTPATESQMAHGEIVGFRKDVRASIGADCHSNNPASLLHAMQIGLAVARSHRNSRILANGKFPREIEPKTQHAFNLATILGARAAGIAEETGSLTEGKAADIVVIDGTTPAMCCAYEHDPVAAVVRHAGVREIETVIVAGKILKENGHLVDVSLQGPRDWKGSDDIGATFDHGTIPWTRVAERLRSTRLQIQQRIDSCDMDVAEAEILKLWGSQSGAQILV</sequence>
<dbReference type="InterPro" id="IPR032466">
    <property type="entry name" value="Metal_Hydrolase"/>
</dbReference>
<evidence type="ECO:0000256" key="3">
    <source>
        <dbReference type="ARBA" id="ARBA00022801"/>
    </source>
</evidence>
<protein>
    <recommendedName>
        <fullName evidence="6">Amidohydrolase-related domain-containing protein</fullName>
    </recommendedName>
</protein>
<dbReference type="PANTHER" id="PTHR11271:SF37">
    <property type="entry name" value="FAMILY PROTEIN, PUTATIVE (AFU_ORTHOLOGUE AFUA_4G00460)-RELATED"/>
    <property type="match status" value="1"/>
</dbReference>
<feature type="compositionally biased region" description="Basic and acidic residues" evidence="5">
    <location>
        <begin position="144"/>
        <end position="161"/>
    </location>
</feature>
<dbReference type="Gene3D" id="3.20.20.140">
    <property type="entry name" value="Metal-dependent hydrolases"/>
    <property type="match status" value="1"/>
</dbReference>
<feature type="compositionally biased region" description="Polar residues" evidence="5">
    <location>
        <begin position="281"/>
        <end position="293"/>
    </location>
</feature>
<dbReference type="InterPro" id="IPR051607">
    <property type="entry name" value="Metallo-dep_hydrolases"/>
</dbReference>
<evidence type="ECO:0000313" key="8">
    <source>
        <dbReference type="Proteomes" id="UP001172673"/>
    </source>
</evidence>
<dbReference type="PANTHER" id="PTHR11271">
    <property type="entry name" value="GUANINE DEAMINASE"/>
    <property type="match status" value="1"/>
</dbReference>
<feature type="domain" description="Amidohydrolase-related" evidence="6">
    <location>
        <begin position="366"/>
        <end position="731"/>
    </location>
</feature>
<dbReference type="Pfam" id="PF01979">
    <property type="entry name" value="Amidohydro_1"/>
    <property type="match status" value="1"/>
</dbReference>